<proteinExistence type="predicted"/>
<dbReference type="EMBL" id="VSRR010000176">
    <property type="protein sequence ID" value="MPC11681.1"/>
    <property type="molecule type" value="Genomic_DNA"/>
</dbReference>
<keyword evidence="2" id="KW-1185">Reference proteome</keyword>
<comment type="caution">
    <text evidence="1">The sequence shown here is derived from an EMBL/GenBank/DDBJ whole genome shotgun (WGS) entry which is preliminary data.</text>
</comment>
<name>A0A5B7CS61_PORTR</name>
<gene>
    <name evidence="1" type="ORF">E2C01_004353</name>
</gene>
<dbReference type="Proteomes" id="UP000324222">
    <property type="component" value="Unassembled WGS sequence"/>
</dbReference>
<dbReference type="AlphaFoldDB" id="A0A5B7CS61"/>
<evidence type="ECO:0000313" key="2">
    <source>
        <dbReference type="Proteomes" id="UP000324222"/>
    </source>
</evidence>
<sequence>MTTATRAGQEVSLKISNGIHIHKGCHASHLSFYPLQLDHNVTHLIFNCLLCSAQSISAKFRPAYQMLASTSFPKGLSMIAYQRDSSQIS</sequence>
<evidence type="ECO:0000313" key="1">
    <source>
        <dbReference type="EMBL" id="MPC11681.1"/>
    </source>
</evidence>
<organism evidence="1 2">
    <name type="scientific">Portunus trituberculatus</name>
    <name type="common">Swimming crab</name>
    <name type="synonym">Neptunus trituberculatus</name>
    <dbReference type="NCBI Taxonomy" id="210409"/>
    <lineage>
        <taxon>Eukaryota</taxon>
        <taxon>Metazoa</taxon>
        <taxon>Ecdysozoa</taxon>
        <taxon>Arthropoda</taxon>
        <taxon>Crustacea</taxon>
        <taxon>Multicrustacea</taxon>
        <taxon>Malacostraca</taxon>
        <taxon>Eumalacostraca</taxon>
        <taxon>Eucarida</taxon>
        <taxon>Decapoda</taxon>
        <taxon>Pleocyemata</taxon>
        <taxon>Brachyura</taxon>
        <taxon>Eubrachyura</taxon>
        <taxon>Portunoidea</taxon>
        <taxon>Portunidae</taxon>
        <taxon>Portuninae</taxon>
        <taxon>Portunus</taxon>
    </lineage>
</organism>
<reference evidence="1 2" key="1">
    <citation type="submission" date="2019-05" db="EMBL/GenBank/DDBJ databases">
        <title>Another draft genome of Portunus trituberculatus and its Hox gene families provides insights of decapod evolution.</title>
        <authorList>
            <person name="Jeong J.-H."/>
            <person name="Song I."/>
            <person name="Kim S."/>
            <person name="Choi T."/>
            <person name="Kim D."/>
            <person name="Ryu S."/>
            <person name="Kim W."/>
        </authorList>
    </citation>
    <scope>NUCLEOTIDE SEQUENCE [LARGE SCALE GENOMIC DNA]</scope>
    <source>
        <tissue evidence="1">Muscle</tissue>
    </source>
</reference>
<accession>A0A5B7CS61</accession>
<protein>
    <submittedName>
        <fullName evidence="1">Uncharacterized protein</fullName>
    </submittedName>
</protein>